<keyword evidence="1" id="KW-1133">Transmembrane helix</keyword>
<comment type="caution">
    <text evidence="2">The sequence shown here is derived from an EMBL/GenBank/DDBJ whole genome shotgun (WGS) entry which is preliminary data.</text>
</comment>
<accession>A0ABT7N7T0</accession>
<feature type="transmembrane region" description="Helical" evidence="1">
    <location>
        <begin position="29"/>
        <end position="49"/>
    </location>
</feature>
<keyword evidence="1" id="KW-0472">Membrane</keyword>
<dbReference type="EMBL" id="JASZYV010000001">
    <property type="protein sequence ID" value="MDM0043991.1"/>
    <property type="molecule type" value="Genomic_DNA"/>
</dbReference>
<keyword evidence="3" id="KW-1185">Reference proteome</keyword>
<dbReference type="Proteomes" id="UP001174908">
    <property type="component" value="Unassembled WGS sequence"/>
</dbReference>
<reference evidence="2" key="1">
    <citation type="submission" date="2023-06" db="EMBL/GenBank/DDBJ databases">
        <authorList>
            <person name="Jiang Y."/>
            <person name="Liu Q."/>
        </authorList>
    </citation>
    <scope>NUCLEOTIDE SEQUENCE</scope>
    <source>
        <strain evidence="2">CGMCC 1.12089</strain>
    </source>
</reference>
<name>A0ABT7N7T0_9BURK</name>
<sequence>MDLKFWVPVGGTVLMGVAIWFVNPASMESWAACVQAAGVLLAIGWSVRLQNLHANQGSRQAAQVAVVFAANMHWAFRELNDACIKRSWTDFVVNRRILDEILSQGREVSLPMLEGRTLAMMSDLRAIGVEALELTLPHTPEGNWRHLQSYFDKRLPNIAAWLIATGNPPEANGPTDYRGLRTSFSQLGPL</sequence>
<evidence type="ECO:0000313" key="2">
    <source>
        <dbReference type="EMBL" id="MDM0043991.1"/>
    </source>
</evidence>
<protein>
    <submittedName>
        <fullName evidence="2">Uncharacterized protein</fullName>
    </submittedName>
</protein>
<evidence type="ECO:0000256" key="1">
    <source>
        <dbReference type="SAM" id="Phobius"/>
    </source>
</evidence>
<feature type="transmembrane region" description="Helical" evidence="1">
    <location>
        <begin position="5"/>
        <end position="23"/>
    </location>
</feature>
<evidence type="ECO:0000313" key="3">
    <source>
        <dbReference type="Proteomes" id="UP001174908"/>
    </source>
</evidence>
<gene>
    <name evidence="2" type="ORF">QTH91_05820</name>
</gene>
<keyword evidence="1" id="KW-0812">Transmembrane</keyword>
<proteinExistence type="predicted"/>
<organism evidence="2 3">
    <name type="scientific">Variovorax dokdonensis</name>
    <dbReference type="NCBI Taxonomy" id="344883"/>
    <lineage>
        <taxon>Bacteria</taxon>
        <taxon>Pseudomonadati</taxon>
        <taxon>Pseudomonadota</taxon>
        <taxon>Betaproteobacteria</taxon>
        <taxon>Burkholderiales</taxon>
        <taxon>Comamonadaceae</taxon>
        <taxon>Variovorax</taxon>
    </lineage>
</organism>
<dbReference type="RefSeq" id="WP_286659058.1">
    <property type="nucleotide sequence ID" value="NZ_JASZYV010000001.1"/>
</dbReference>